<accession>A0A0E9R767</accession>
<dbReference type="EMBL" id="GBXM01083581">
    <property type="protein sequence ID" value="JAH24996.1"/>
    <property type="molecule type" value="Transcribed_RNA"/>
</dbReference>
<reference evidence="1" key="1">
    <citation type="submission" date="2014-11" db="EMBL/GenBank/DDBJ databases">
        <authorList>
            <person name="Amaro Gonzalez C."/>
        </authorList>
    </citation>
    <scope>NUCLEOTIDE SEQUENCE</scope>
</reference>
<name>A0A0E9R767_ANGAN</name>
<organism evidence="1">
    <name type="scientific">Anguilla anguilla</name>
    <name type="common">European freshwater eel</name>
    <name type="synonym">Muraena anguilla</name>
    <dbReference type="NCBI Taxonomy" id="7936"/>
    <lineage>
        <taxon>Eukaryota</taxon>
        <taxon>Metazoa</taxon>
        <taxon>Chordata</taxon>
        <taxon>Craniata</taxon>
        <taxon>Vertebrata</taxon>
        <taxon>Euteleostomi</taxon>
        <taxon>Actinopterygii</taxon>
        <taxon>Neopterygii</taxon>
        <taxon>Teleostei</taxon>
        <taxon>Anguilliformes</taxon>
        <taxon>Anguillidae</taxon>
        <taxon>Anguilla</taxon>
    </lineage>
</organism>
<evidence type="ECO:0000313" key="1">
    <source>
        <dbReference type="EMBL" id="JAH24996.1"/>
    </source>
</evidence>
<sequence>MDFSVKLGNPVFKLIRPGKKVMSASACNTFNSALINVFNYYI</sequence>
<protein>
    <submittedName>
        <fullName evidence="1">Uncharacterized protein</fullName>
    </submittedName>
</protein>
<reference evidence="1" key="2">
    <citation type="journal article" date="2015" name="Fish Shellfish Immunol.">
        <title>Early steps in the European eel (Anguilla anguilla)-Vibrio vulnificus interaction in the gills: Role of the RtxA13 toxin.</title>
        <authorList>
            <person name="Callol A."/>
            <person name="Pajuelo D."/>
            <person name="Ebbesson L."/>
            <person name="Teles M."/>
            <person name="MacKenzie S."/>
            <person name="Amaro C."/>
        </authorList>
    </citation>
    <scope>NUCLEOTIDE SEQUENCE</scope>
</reference>
<proteinExistence type="predicted"/>
<dbReference type="AlphaFoldDB" id="A0A0E9R767"/>